<protein>
    <recommendedName>
        <fullName evidence="2">Plasmid pRiA4b Orf3-like domain-containing protein</fullName>
    </recommendedName>
</protein>
<dbReference type="AlphaFoldDB" id="A0A095V0V7"/>
<proteinExistence type="predicted"/>
<dbReference type="InterPro" id="IPR012912">
    <property type="entry name" value="Plasmid_pRiA4b_Orf3-like"/>
</dbReference>
<keyword evidence="4" id="KW-1185">Reference proteome</keyword>
<dbReference type="InterPro" id="IPR024047">
    <property type="entry name" value="MM3350-like_sf"/>
</dbReference>
<comment type="caution">
    <text evidence="3">The sequence shown here is derived from an EMBL/GenBank/DDBJ whole genome shotgun (WGS) entry which is preliminary data.</text>
</comment>
<dbReference type="Pfam" id="PF07929">
    <property type="entry name" value="PRiA4_ORF3"/>
    <property type="match status" value="1"/>
</dbReference>
<evidence type="ECO:0000313" key="3">
    <source>
        <dbReference type="EMBL" id="KGD68495.1"/>
    </source>
</evidence>
<dbReference type="SUPFAM" id="SSF159941">
    <property type="entry name" value="MM3350-like"/>
    <property type="match status" value="1"/>
</dbReference>
<feature type="region of interest" description="Disordered" evidence="1">
    <location>
        <begin position="144"/>
        <end position="181"/>
    </location>
</feature>
<accession>A0A095V0V7</accession>
<feature type="compositionally biased region" description="Acidic residues" evidence="1">
    <location>
        <begin position="144"/>
        <end position="163"/>
    </location>
</feature>
<dbReference type="EMBL" id="JRHH01000003">
    <property type="protein sequence ID" value="KGD68495.1"/>
    <property type="molecule type" value="Genomic_DNA"/>
</dbReference>
<dbReference type="OrthoDB" id="666725at2"/>
<dbReference type="STRING" id="1453498.LG45_09470"/>
<gene>
    <name evidence="3" type="ORF">LG45_09470</name>
</gene>
<reference evidence="3 4" key="1">
    <citation type="submission" date="2014-09" db="EMBL/GenBank/DDBJ databases">
        <title>Whole Genome Shotgun of Flavobacterium aquatile LMG 4008.</title>
        <authorList>
            <person name="Gale A.N."/>
            <person name="Pipes S.E."/>
            <person name="Newman J.D."/>
        </authorList>
    </citation>
    <scope>NUCLEOTIDE SEQUENCE [LARGE SCALE GENOMIC DNA]</scope>
    <source>
        <strain evidence="3 4">LMG 4008</strain>
    </source>
</reference>
<feature type="domain" description="Plasmid pRiA4b Orf3-like" evidence="2">
    <location>
        <begin position="2"/>
        <end position="137"/>
    </location>
</feature>
<sequence length="181" mass="20998">MVYKFRVILDAEEDIFRDIAILQDDTLEDLHNAIVNAFGFDGLEVASFYTCDDTWNQEDEIPMFDAGDIPGENKIMSDYQLADILDTDNTKIIYVYDFINMWTFLVELAAVEETIETGVIYPSLLFSHGEMPAEAMEKHFQADFEEEESYNEFEDDLDEDDLDAFGSDDSFEDYGFEENWN</sequence>
<dbReference type="eggNOG" id="ENOG502ZZB9">
    <property type="taxonomic scope" value="Bacteria"/>
</dbReference>
<dbReference type="Gene3D" id="3.10.290.30">
    <property type="entry name" value="MM3350-like"/>
    <property type="match status" value="1"/>
</dbReference>
<feature type="compositionally biased region" description="Acidic residues" evidence="1">
    <location>
        <begin position="169"/>
        <end position="181"/>
    </location>
</feature>
<evidence type="ECO:0000313" key="4">
    <source>
        <dbReference type="Proteomes" id="UP000029554"/>
    </source>
</evidence>
<evidence type="ECO:0000256" key="1">
    <source>
        <dbReference type="SAM" id="MobiDB-lite"/>
    </source>
</evidence>
<evidence type="ECO:0000259" key="2">
    <source>
        <dbReference type="Pfam" id="PF07929"/>
    </source>
</evidence>
<organism evidence="3 4">
    <name type="scientific">Flavobacterium aquatile LMG 4008 = ATCC 11947</name>
    <dbReference type="NCBI Taxonomy" id="1453498"/>
    <lineage>
        <taxon>Bacteria</taxon>
        <taxon>Pseudomonadati</taxon>
        <taxon>Bacteroidota</taxon>
        <taxon>Flavobacteriia</taxon>
        <taxon>Flavobacteriales</taxon>
        <taxon>Flavobacteriaceae</taxon>
        <taxon>Flavobacterium</taxon>
    </lineage>
</organism>
<name>A0A095V0V7_9FLAO</name>
<dbReference type="RefSeq" id="WP_035126384.1">
    <property type="nucleotide sequence ID" value="NZ_JRHH01000003.1"/>
</dbReference>
<dbReference type="Proteomes" id="UP000029554">
    <property type="component" value="Unassembled WGS sequence"/>
</dbReference>